<sequence>MTAIISAACTFPSGPTLPLADIAFRLHFSLMRKHPLCVDRSGYPIKACYFPDIIYATPEERFRQLARQVLTELTGHQPALKTITPGRIWLLLPPLSRPAMSEGVATAIRETIAKYTGWYHSEICVLHGGQAEIATAIETIRQNQCNTIEILMAVDSWLPSSSLMWLDAQNLLHGSLRYFRGDTRPNPYGRVPSEGAAALAIMSGVSDISPWCFIRNSGTANEPITCQSDGVCLGKGLTQAALKALETSGTTSVKNVISDVNGEPYRSDELGFTLLRLNGSLYENYQRETPVLASGDLGCASLLTHMALLSWQMRNSTRRADTLILSSSDDERRGAVVVSKGLRAEENGNND</sequence>
<organism evidence="1 2">
    <name type="scientific">Salmonella bongori (strain ATCC 43975 / DSM 13772 / NCTC 12419)</name>
    <dbReference type="NCBI Taxonomy" id="218493"/>
    <lineage>
        <taxon>Bacteria</taxon>
        <taxon>Pseudomonadati</taxon>
        <taxon>Pseudomonadota</taxon>
        <taxon>Gammaproteobacteria</taxon>
        <taxon>Enterobacterales</taxon>
        <taxon>Enterobacteriaceae</taxon>
        <taxon>Salmonella</taxon>
    </lineage>
</organism>
<dbReference type="GeneID" id="44981732"/>
<dbReference type="Proteomes" id="UP000000289">
    <property type="component" value="Chromosome"/>
</dbReference>
<protein>
    <recommendedName>
        <fullName evidence="3">3-oxoacyl-(Acyl carrier protein) synthase</fullName>
    </recommendedName>
</protein>
<dbReference type="KEGG" id="sbg:SBG_2722"/>
<dbReference type="eggNOG" id="COG0304">
    <property type="taxonomic scope" value="Bacteria"/>
</dbReference>
<dbReference type="RefSeq" id="WP_000125167.1">
    <property type="nucleotide sequence ID" value="NC_015761.1"/>
</dbReference>
<evidence type="ECO:0008006" key="3">
    <source>
        <dbReference type="Google" id="ProtNLM"/>
    </source>
</evidence>
<reference evidence="1 2" key="1">
    <citation type="journal article" date="2011" name="PLoS Pathog.">
        <title>Salmonella bongori provides insights into the evolution of the Salmonellae.</title>
        <authorList>
            <person name="Fookes M."/>
            <person name="Schroeder G.N."/>
            <person name="Langridge G.C."/>
            <person name="Blondel C.J."/>
            <person name="Mammina C."/>
            <person name="Connor T.R."/>
            <person name="Seth-Smith H."/>
            <person name="Vernikos G.S."/>
            <person name="Robinson K.S."/>
            <person name="Sanders M."/>
            <person name="Petty N.K."/>
            <person name="Kingsley R.A."/>
            <person name="Baumler A.J."/>
            <person name="Nuccio S.P."/>
            <person name="Contreras I."/>
            <person name="Santiviago C.A."/>
            <person name="Maskell D."/>
            <person name="Barrow P."/>
            <person name="Humphrey T."/>
            <person name="Nastasi A."/>
            <person name="Roberts M."/>
            <person name="Frankel G."/>
            <person name="Parkhill J."/>
            <person name="Dougan G."/>
            <person name="Thomson N.R."/>
        </authorList>
    </citation>
    <scope>NUCLEOTIDE SEQUENCE [LARGE SCALE GENOMIC DNA]</scope>
    <source>
        <strain evidence="2">ATCC 43975 / DSM 13772 / NCTC 12419</strain>
    </source>
</reference>
<evidence type="ECO:0000313" key="2">
    <source>
        <dbReference type="Proteomes" id="UP000000289"/>
    </source>
</evidence>
<name>A0A0K0HEG1_SALBC</name>
<dbReference type="AlphaFoldDB" id="A0A0K0HEG1"/>
<proteinExistence type="predicted"/>
<gene>
    <name evidence="1" type="ordered locus">SBG_2722</name>
</gene>
<dbReference type="EMBL" id="FR877557">
    <property type="protein sequence ID" value="CCC31774.1"/>
    <property type="molecule type" value="Genomic_DNA"/>
</dbReference>
<accession>A0A0K0HEG1</accession>
<evidence type="ECO:0000313" key="1">
    <source>
        <dbReference type="EMBL" id="CCC31774.1"/>
    </source>
</evidence>